<dbReference type="AlphaFoldDB" id="A0A371HAU1"/>
<keyword evidence="2" id="KW-1185">Reference proteome</keyword>
<evidence type="ECO:0008006" key="3">
    <source>
        <dbReference type="Google" id="ProtNLM"/>
    </source>
</evidence>
<protein>
    <recommendedName>
        <fullName evidence="3">Retrotransposon gag domain-containing protein</fullName>
    </recommendedName>
</protein>
<evidence type="ECO:0000313" key="1">
    <source>
        <dbReference type="EMBL" id="RDX99874.1"/>
    </source>
</evidence>
<organism evidence="1 2">
    <name type="scientific">Mucuna pruriens</name>
    <name type="common">Velvet bean</name>
    <name type="synonym">Dolichos pruriens</name>
    <dbReference type="NCBI Taxonomy" id="157652"/>
    <lineage>
        <taxon>Eukaryota</taxon>
        <taxon>Viridiplantae</taxon>
        <taxon>Streptophyta</taxon>
        <taxon>Embryophyta</taxon>
        <taxon>Tracheophyta</taxon>
        <taxon>Spermatophyta</taxon>
        <taxon>Magnoliopsida</taxon>
        <taxon>eudicotyledons</taxon>
        <taxon>Gunneridae</taxon>
        <taxon>Pentapetalae</taxon>
        <taxon>rosids</taxon>
        <taxon>fabids</taxon>
        <taxon>Fabales</taxon>
        <taxon>Fabaceae</taxon>
        <taxon>Papilionoideae</taxon>
        <taxon>50 kb inversion clade</taxon>
        <taxon>NPAAA clade</taxon>
        <taxon>indigoferoid/millettioid clade</taxon>
        <taxon>Phaseoleae</taxon>
        <taxon>Mucuna</taxon>
    </lineage>
</organism>
<sequence length="178" mass="20629">MKCLEVADLFDIKKSKGETLKNYLACFNNTTVKVNDPDKKNFVKAFQRGLRAGQTQILHEIYHTNLLKHPRDLKGRQLGHNTQEWYEFHKAYGHSTEDCRNLSQKRKASDVLVVCGKADVMLTLVITFGERDMWYDPPRHDEPMVISVVVAEYKVERVLIDQGSSTNILYWSTYMKMG</sequence>
<accession>A0A371HAU1</accession>
<reference evidence="1" key="1">
    <citation type="submission" date="2018-05" db="EMBL/GenBank/DDBJ databases">
        <title>Draft genome of Mucuna pruriens seed.</title>
        <authorList>
            <person name="Nnadi N.E."/>
            <person name="Vos R."/>
            <person name="Hasami M.H."/>
            <person name="Devisetty U.K."/>
            <person name="Aguiy J.C."/>
        </authorList>
    </citation>
    <scope>NUCLEOTIDE SEQUENCE [LARGE SCALE GENOMIC DNA]</scope>
    <source>
        <strain evidence="1">JCA_2017</strain>
    </source>
</reference>
<dbReference type="EMBL" id="QJKJ01003121">
    <property type="protein sequence ID" value="RDX99874.1"/>
    <property type="molecule type" value="Genomic_DNA"/>
</dbReference>
<dbReference type="Proteomes" id="UP000257109">
    <property type="component" value="Unassembled WGS sequence"/>
</dbReference>
<gene>
    <name evidence="1" type="ORF">CR513_17027</name>
</gene>
<evidence type="ECO:0000313" key="2">
    <source>
        <dbReference type="Proteomes" id="UP000257109"/>
    </source>
</evidence>
<dbReference type="OrthoDB" id="2919534at2759"/>
<feature type="non-terminal residue" evidence="1">
    <location>
        <position position="1"/>
    </location>
</feature>
<proteinExistence type="predicted"/>
<name>A0A371HAU1_MUCPR</name>
<comment type="caution">
    <text evidence="1">The sequence shown here is derived from an EMBL/GenBank/DDBJ whole genome shotgun (WGS) entry which is preliminary data.</text>
</comment>